<sequence>MGLPVRDEGRSAMGSSGPPTGPQRQARQTEMSGIPEGTTMGRAEALADQASLCTNGPRCVSG</sequence>
<keyword evidence="3" id="KW-1185">Reference proteome</keyword>
<accession>A0A1G7HW62</accession>
<dbReference type="Proteomes" id="UP000199406">
    <property type="component" value="Unassembled WGS sequence"/>
</dbReference>
<feature type="region of interest" description="Disordered" evidence="1">
    <location>
        <begin position="1"/>
        <end position="42"/>
    </location>
</feature>
<gene>
    <name evidence="2" type="ORF">SAMN05660662_0851</name>
</gene>
<feature type="compositionally biased region" description="Basic and acidic residues" evidence="1">
    <location>
        <begin position="1"/>
        <end position="10"/>
    </location>
</feature>
<organism evidence="2 3">
    <name type="scientific">Blastococcus aurantiacus</name>
    <dbReference type="NCBI Taxonomy" id="1550231"/>
    <lineage>
        <taxon>Bacteria</taxon>
        <taxon>Bacillati</taxon>
        <taxon>Actinomycetota</taxon>
        <taxon>Actinomycetes</taxon>
        <taxon>Geodermatophilales</taxon>
        <taxon>Geodermatophilaceae</taxon>
        <taxon>Blastococcus</taxon>
    </lineage>
</organism>
<proteinExistence type="predicted"/>
<evidence type="ECO:0000313" key="3">
    <source>
        <dbReference type="Proteomes" id="UP000199406"/>
    </source>
</evidence>
<dbReference type="EMBL" id="FNBT01000001">
    <property type="protein sequence ID" value="SDF04496.1"/>
    <property type="molecule type" value="Genomic_DNA"/>
</dbReference>
<feature type="compositionally biased region" description="Polar residues" evidence="1">
    <location>
        <begin position="13"/>
        <end position="31"/>
    </location>
</feature>
<evidence type="ECO:0000256" key="1">
    <source>
        <dbReference type="SAM" id="MobiDB-lite"/>
    </source>
</evidence>
<reference evidence="3" key="1">
    <citation type="submission" date="2016-10" db="EMBL/GenBank/DDBJ databases">
        <authorList>
            <person name="Varghese N."/>
            <person name="Submissions S."/>
        </authorList>
    </citation>
    <scope>NUCLEOTIDE SEQUENCE [LARGE SCALE GENOMIC DNA]</scope>
    <source>
        <strain evidence="3">DSM 44268</strain>
    </source>
</reference>
<evidence type="ECO:0000313" key="2">
    <source>
        <dbReference type="EMBL" id="SDF04496.1"/>
    </source>
</evidence>
<dbReference type="AlphaFoldDB" id="A0A1G7HW62"/>
<protein>
    <submittedName>
        <fullName evidence="2">Uncharacterized protein</fullName>
    </submittedName>
</protein>
<name>A0A1G7HW62_9ACTN</name>